<dbReference type="AlphaFoldDB" id="A0A6P8W1X2"/>
<evidence type="ECO:0000313" key="3">
    <source>
        <dbReference type="Proteomes" id="UP000515160"/>
    </source>
</evidence>
<dbReference type="PROSITE" id="PS50833">
    <property type="entry name" value="BRIX"/>
    <property type="match status" value="1"/>
</dbReference>
<evidence type="ECO:0000256" key="1">
    <source>
        <dbReference type="SAM" id="MobiDB-lite"/>
    </source>
</evidence>
<dbReference type="FunFam" id="3.40.50.10480:FF:000002">
    <property type="entry name" value="Ribosome production factor 1"/>
    <property type="match status" value="1"/>
</dbReference>
<dbReference type="SUPFAM" id="SSF52954">
    <property type="entry name" value="Class II aaRS ABD-related"/>
    <property type="match status" value="1"/>
</dbReference>
<evidence type="ECO:0000259" key="2">
    <source>
        <dbReference type="PROSITE" id="PS50833"/>
    </source>
</evidence>
<reference evidence="4" key="1">
    <citation type="submission" date="2025-08" db="UniProtKB">
        <authorList>
            <consortium name="RefSeq"/>
        </authorList>
    </citation>
    <scope>IDENTIFICATION</scope>
    <source>
        <strain evidence="4">15112-1751.03</strain>
        <tissue evidence="4">Whole Adult</tissue>
    </source>
</reference>
<gene>
    <name evidence="4" type="primary">LOC117563402</name>
</gene>
<feature type="compositionally biased region" description="Acidic residues" evidence="1">
    <location>
        <begin position="57"/>
        <end position="95"/>
    </location>
</feature>
<feature type="compositionally biased region" description="Basic residues" evidence="1">
    <location>
        <begin position="125"/>
        <end position="143"/>
    </location>
</feature>
<name>A0A6P8W1X2_DROAB</name>
<dbReference type="Pfam" id="PF04427">
    <property type="entry name" value="Brix"/>
    <property type="match status" value="1"/>
</dbReference>
<evidence type="ECO:0000313" key="4">
    <source>
        <dbReference type="RefSeq" id="XP_034097626.1"/>
    </source>
</evidence>
<keyword evidence="3" id="KW-1185">Reference proteome</keyword>
<organism evidence="3 4">
    <name type="scientific">Drosophila albomicans</name>
    <name type="common">Fruit fly</name>
    <dbReference type="NCBI Taxonomy" id="7291"/>
    <lineage>
        <taxon>Eukaryota</taxon>
        <taxon>Metazoa</taxon>
        <taxon>Ecdysozoa</taxon>
        <taxon>Arthropoda</taxon>
        <taxon>Hexapoda</taxon>
        <taxon>Insecta</taxon>
        <taxon>Pterygota</taxon>
        <taxon>Neoptera</taxon>
        <taxon>Endopterygota</taxon>
        <taxon>Diptera</taxon>
        <taxon>Brachycera</taxon>
        <taxon>Muscomorpha</taxon>
        <taxon>Ephydroidea</taxon>
        <taxon>Drosophilidae</taxon>
        <taxon>Drosophila</taxon>
    </lineage>
</organism>
<dbReference type="RefSeq" id="XP_034097626.1">
    <property type="nucleotide sequence ID" value="XM_034241735.2"/>
</dbReference>
<dbReference type="OrthoDB" id="264354at2759"/>
<dbReference type="Proteomes" id="UP000515160">
    <property type="component" value="Chromosome 2L"/>
</dbReference>
<dbReference type="InterPro" id="IPR007109">
    <property type="entry name" value="Brix"/>
</dbReference>
<proteinExistence type="predicted"/>
<dbReference type="Gene3D" id="3.40.50.10480">
    <property type="entry name" value="Probable brix-domain ribosomal biogenesis protein"/>
    <property type="match status" value="1"/>
</dbReference>
<dbReference type="GO" id="GO:0000470">
    <property type="term" value="P:maturation of LSU-rRNA"/>
    <property type="evidence" value="ECO:0007669"/>
    <property type="project" value="TreeGrafter"/>
</dbReference>
<sequence length="403" mass="46766">MGKIKRKAQPVPVEEDSDSDSSFAEEELSEKEVGPVTDSSDDSDLETEPKKKSSDTTADDDASGDDDDAAEDDEEVDDDEEDDDDDDDDEDGDGEDDKKKARLPVLNPLSLMKNKEQRMALFRKMKKEKHKKKMQERRARRKAGLPANPGHTIESLREKDQTDVNNLNDSDNEELQKELEIDDFSTYFERVYEPKVLITFADNPVTKTRKFGLELSRIFPNALVKIRNKASVKRICKSAEREKFTDVVIINEDRRKPNGLLVIHLPNGPTAHFKLSNVKLTTDIKRDHKEITKHRPEVILTNFTTRLGLTVGRMMGALFHHDPEFRGRRAVTFHNQRDYIFFRHHRYEFNKEGKRVKLRELGPRFTLKLRSLQEGTFDSKTGDYTWIISNKRHAMESRRRFFL</sequence>
<dbReference type="InterPro" id="IPR044281">
    <property type="entry name" value="IMP4/RPF1"/>
</dbReference>
<protein>
    <submittedName>
        <fullName evidence="4">Probable ribosome production factor 1</fullName>
    </submittedName>
</protein>
<dbReference type="GO" id="GO:0005730">
    <property type="term" value="C:nucleolus"/>
    <property type="evidence" value="ECO:0007669"/>
    <property type="project" value="TreeGrafter"/>
</dbReference>
<dbReference type="GO" id="GO:0042134">
    <property type="term" value="F:rRNA primary transcript binding"/>
    <property type="evidence" value="ECO:0007669"/>
    <property type="project" value="InterPro"/>
</dbReference>
<feature type="domain" description="Brix" evidence="2">
    <location>
        <begin position="194"/>
        <end position="378"/>
    </location>
</feature>
<dbReference type="PANTHER" id="PTHR22734:SF3">
    <property type="entry name" value="RIBOSOME PRODUCTION FACTOR 1"/>
    <property type="match status" value="1"/>
</dbReference>
<dbReference type="GeneID" id="117563402"/>
<accession>A0A6P8W1X2</accession>
<dbReference type="SMART" id="SM00879">
    <property type="entry name" value="Brix"/>
    <property type="match status" value="1"/>
</dbReference>
<feature type="compositionally biased region" description="Acidic residues" evidence="1">
    <location>
        <begin position="13"/>
        <end position="29"/>
    </location>
</feature>
<dbReference type="PANTHER" id="PTHR22734">
    <property type="entry name" value="U3 SMALL NUCLEOLAR RIBONUCLEOPROTEIN PROTEIN IMP4"/>
    <property type="match status" value="1"/>
</dbReference>
<dbReference type="GO" id="GO:0000460">
    <property type="term" value="P:maturation of 5.8S rRNA"/>
    <property type="evidence" value="ECO:0007669"/>
    <property type="project" value="TreeGrafter"/>
</dbReference>
<feature type="region of interest" description="Disordered" evidence="1">
    <location>
        <begin position="1"/>
        <end position="107"/>
    </location>
</feature>
<dbReference type="GO" id="GO:0030687">
    <property type="term" value="C:preribosome, large subunit precursor"/>
    <property type="evidence" value="ECO:0007669"/>
    <property type="project" value="TreeGrafter"/>
</dbReference>
<feature type="region of interest" description="Disordered" evidence="1">
    <location>
        <begin position="125"/>
        <end position="171"/>
    </location>
</feature>